<dbReference type="SUPFAM" id="SSF52047">
    <property type="entry name" value="RNI-like"/>
    <property type="match status" value="1"/>
</dbReference>
<dbReference type="EMBL" id="KN824891">
    <property type="protein sequence ID" value="KIK98480.1"/>
    <property type="molecule type" value="Genomic_DNA"/>
</dbReference>
<evidence type="ECO:0000313" key="2">
    <source>
        <dbReference type="Proteomes" id="UP000054538"/>
    </source>
</evidence>
<evidence type="ECO:0000313" key="1">
    <source>
        <dbReference type="EMBL" id="KIK98480.1"/>
    </source>
</evidence>
<dbReference type="Gene3D" id="3.80.10.10">
    <property type="entry name" value="Ribonuclease Inhibitor"/>
    <property type="match status" value="1"/>
</dbReference>
<accession>A0A0D0EBZ5</accession>
<name>A0A0D0EBZ5_9AGAM</name>
<reference evidence="1 2" key="1">
    <citation type="submission" date="2014-04" db="EMBL/GenBank/DDBJ databases">
        <authorList>
            <consortium name="DOE Joint Genome Institute"/>
            <person name="Kuo A."/>
            <person name="Kohler A."/>
            <person name="Jargeat P."/>
            <person name="Nagy L.G."/>
            <person name="Floudas D."/>
            <person name="Copeland A."/>
            <person name="Barry K.W."/>
            <person name="Cichocki N."/>
            <person name="Veneault-Fourrey C."/>
            <person name="LaButti K."/>
            <person name="Lindquist E.A."/>
            <person name="Lipzen A."/>
            <person name="Lundell T."/>
            <person name="Morin E."/>
            <person name="Murat C."/>
            <person name="Sun H."/>
            <person name="Tunlid A."/>
            <person name="Henrissat B."/>
            <person name="Grigoriev I.V."/>
            <person name="Hibbett D.S."/>
            <person name="Martin F."/>
            <person name="Nordberg H.P."/>
            <person name="Cantor M.N."/>
            <person name="Hua S.X."/>
        </authorList>
    </citation>
    <scope>NUCLEOTIDE SEQUENCE [LARGE SCALE GENOMIC DNA]</scope>
    <source>
        <strain evidence="1 2">Ve08.2h10</strain>
    </source>
</reference>
<organism evidence="1 2">
    <name type="scientific">Paxillus rubicundulus Ve08.2h10</name>
    <dbReference type="NCBI Taxonomy" id="930991"/>
    <lineage>
        <taxon>Eukaryota</taxon>
        <taxon>Fungi</taxon>
        <taxon>Dikarya</taxon>
        <taxon>Basidiomycota</taxon>
        <taxon>Agaricomycotina</taxon>
        <taxon>Agaricomycetes</taxon>
        <taxon>Agaricomycetidae</taxon>
        <taxon>Boletales</taxon>
        <taxon>Paxilineae</taxon>
        <taxon>Paxillaceae</taxon>
        <taxon>Paxillus</taxon>
    </lineage>
</organism>
<dbReference type="HOGENOM" id="CLU_024649_1_0_1"/>
<proteinExistence type="predicted"/>
<gene>
    <name evidence="1" type="ORF">PAXRUDRAFT_31160</name>
</gene>
<dbReference type="AlphaFoldDB" id="A0A0D0EBZ5"/>
<dbReference type="InterPro" id="IPR032675">
    <property type="entry name" value="LRR_dom_sf"/>
</dbReference>
<protein>
    <submittedName>
        <fullName evidence="1">Uncharacterized protein</fullName>
    </submittedName>
</protein>
<dbReference type="STRING" id="930991.A0A0D0EBZ5"/>
<dbReference type="Proteomes" id="UP000054538">
    <property type="component" value="Unassembled WGS sequence"/>
</dbReference>
<keyword evidence="2" id="KW-1185">Reference proteome</keyword>
<reference evidence="2" key="2">
    <citation type="submission" date="2015-01" db="EMBL/GenBank/DDBJ databases">
        <title>Evolutionary Origins and Diversification of the Mycorrhizal Mutualists.</title>
        <authorList>
            <consortium name="DOE Joint Genome Institute"/>
            <consortium name="Mycorrhizal Genomics Consortium"/>
            <person name="Kohler A."/>
            <person name="Kuo A."/>
            <person name="Nagy L.G."/>
            <person name="Floudas D."/>
            <person name="Copeland A."/>
            <person name="Barry K.W."/>
            <person name="Cichocki N."/>
            <person name="Veneault-Fourrey C."/>
            <person name="LaButti K."/>
            <person name="Lindquist E.A."/>
            <person name="Lipzen A."/>
            <person name="Lundell T."/>
            <person name="Morin E."/>
            <person name="Murat C."/>
            <person name="Riley R."/>
            <person name="Ohm R."/>
            <person name="Sun H."/>
            <person name="Tunlid A."/>
            <person name="Henrissat B."/>
            <person name="Grigoriev I.V."/>
            <person name="Hibbett D.S."/>
            <person name="Martin F."/>
        </authorList>
    </citation>
    <scope>NUCLEOTIDE SEQUENCE [LARGE SCALE GENOMIC DNA]</scope>
    <source>
        <strain evidence="2">Ve08.2h10</strain>
    </source>
</reference>
<dbReference type="InParanoid" id="A0A0D0EBZ5"/>
<sequence>MGSIYNTPRTHPGMLTNIPFDLIHEVAGYLDSKASVLQLALSSKHLFLSLCPSLYCNVQLDSAQQCVATLSMLNIRPDIARHVRKLVIRFSPSSAIHSEDLNGCTVSSLVKCLASKLDSLHTFIWDAEEIPQCDDMWFALRMSCPRLRTVGTAYGAELPKSHSSLFQFKGLRGFLLSLKRGFYERYLDSDLQELPSESRLWDMLINRSPDLEELQIAGASFTSMQPVHPLCQAHWPRLHTLSLGDILLDWQPRVGVKPPFIAFLEAHPHLRSLRTSRAALNPALLPSLEQGSLSQLTHFGGAIEHLQGLANIHSQITSVALDEPLIVRDFAPLLVAGVLQGLKFLTELRVCFVFHSIYDGGSLIRSIVSACPGLTTLEVVCVRGPSFTIEKLAKVICALPRLRHLRVTLVRSRHEEPLSTCAALIARSNPRLYTFSITFIPPELSLPLSLGVEIGRTSGDPGHHYAETGNYVLRTDGHGLPTAVTCTERRTSRSLFSWLPTFPIPLVVPIISFGSTPRTTSQGMMKYCYTLDLRPGTKKHNGLGLVLERSAAGEEVRVLIVLMSLTGLALWGFFA</sequence>
<dbReference type="OrthoDB" id="2870744at2759"/>